<dbReference type="EMBL" id="JACHHJ010000002">
    <property type="protein sequence ID" value="MBB6449891.1"/>
    <property type="molecule type" value="Genomic_DNA"/>
</dbReference>
<dbReference type="SUPFAM" id="SSF53756">
    <property type="entry name" value="UDP-Glycosyltransferase/glycogen phosphorylase"/>
    <property type="match status" value="1"/>
</dbReference>
<gene>
    <name evidence="1" type="ORF">HNR44_001869</name>
</gene>
<dbReference type="PANTHER" id="PTHR12526">
    <property type="entry name" value="GLYCOSYLTRANSFERASE"/>
    <property type="match status" value="1"/>
</dbReference>
<organism evidence="1 2">
    <name type="scientific">Geomicrobium halophilum</name>
    <dbReference type="NCBI Taxonomy" id="549000"/>
    <lineage>
        <taxon>Bacteria</taxon>
        <taxon>Bacillati</taxon>
        <taxon>Bacillota</taxon>
        <taxon>Bacilli</taxon>
        <taxon>Bacillales</taxon>
        <taxon>Geomicrobium</taxon>
    </lineage>
</organism>
<comment type="caution">
    <text evidence="1">The sequence shown here is derived from an EMBL/GenBank/DDBJ whole genome shotgun (WGS) entry which is preliminary data.</text>
</comment>
<dbReference type="RefSeq" id="WP_184403833.1">
    <property type="nucleotide sequence ID" value="NZ_JACHHJ010000002.1"/>
</dbReference>
<protein>
    <submittedName>
        <fullName evidence="1">Glycosyltransferase involved in cell wall biosynthesis</fullName>
    </submittedName>
</protein>
<proteinExistence type="predicted"/>
<name>A0A841PUB6_9BACL</name>
<dbReference type="PANTHER" id="PTHR12526:SF638">
    <property type="entry name" value="SPORE COAT PROTEIN SA"/>
    <property type="match status" value="1"/>
</dbReference>
<keyword evidence="1" id="KW-0808">Transferase</keyword>
<sequence>MLKALKNRGHSVYLFSTKEGVDNTHPKDIFYIDKNKYVLNNEINIEKVIGAPPDIIIFNGVYIPLYLKITKWARKKGIPYIISPRSSLTEEALRQKKYKKRIGNLLGFGYMVKKASALHLLNESEQKQANRWNKINFVAPNGIDVLNKEESIEALEEKINVKTSISFIGRLDINHKGLDVLLNAFKKRKEDMEFNHITLNLYGPSVNSSEQYISEFIRHSQIDNLVNLNAPVYGSEKEEVLNSTDIFIHTSRFEGLPMSVLEALSKGVPALLTPGTNISEEVDRNQAGWEVPLDPDKIALKILDIASKESIIKYKKNAISFVKKNYSWDDIAGIHEKNYLSLID</sequence>
<evidence type="ECO:0000313" key="2">
    <source>
        <dbReference type="Proteomes" id="UP000568839"/>
    </source>
</evidence>
<dbReference type="GO" id="GO:0016757">
    <property type="term" value="F:glycosyltransferase activity"/>
    <property type="evidence" value="ECO:0007669"/>
    <property type="project" value="TreeGrafter"/>
</dbReference>
<reference evidence="1 2" key="1">
    <citation type="submission" date="2020-08" db="EMBL/GenBank/DDBJ databases">
        <title>Genomic Encyclopedia of Type Strains, Phase IV (KMG-IV): sequencing the most valuable type-strain genomes for metagenomic binning, comparative biology and taxonomic classification.</title>
        <authorList>
            <person name="Goeker M."/>
        </authorList>
    </citation>
    <scope>NUCLEOTIDE SEQUENCE [LARGE SCALE GENOMIC DNA]</scope>
    <source>
        <strain evidence="1 2">DSM 21769</strain>
    </source>
</reference>
<evidence type="ECO:0000313" key="1">
    <source>
        <dbReference type="EMBL" id="MBB6449891.1"/>
    </source>
</evidence>
<accession>A0A841PUB6</accession>
<dbReference type="Proteomes" id="UP000568839">
    <property type="component" value="Unassembled WGS sequence"/>
</dbReference>
<keyword evidence="2" id="KW-1185">Reference proteome</keyword>
<dbReference type="AlphaFoldDB" id="A0A841PUB6"/>
<dbReference type="Gene3D" id="3.40.50.2000">
    <property type="entry name" value="Glycogen Phosphorylase B"/>
    <property type="match status" value="2"/>
</dbReference>
<dbReference type="Pfam" id="PF13692">
    <property type="entry name" value="Glyco_trans_1_4"/>
    <property type="match status" value="1"/>
</dbReference>